<proteinExistence type="predicted"/>
<keyword evidence="1" id="KW-0812">Transmembrane</keyword>
<dbReference type="GeneID" id="83055571"/>
<keyword evidence="1" id="KW-0472">Membrane</keyword>
<dbReference type="RefSeq" id="WP_127008263.1">
    <property type="nucleotide sequence ID" value="NZ_RQUZ01000010.1"/>
</dbReference>
<evidence type="ECO:0000256" key="1">
    <source>
        <dbReference type="SAM" id="Phobius"/>
    </source>
</evidence>
<sequence length="192" mass="21629">MWYNICLSWLKKNWKNIVIVITTLIATFAIFAYVQKNKEEPKVITNYIVRQAQIDKLAKGIDVNPEQAKAIRSEIIKTETRSPDGQFTVVATNLDKATKEAQSLIKKADDKLPKVALEKTDRTVITKNEDNQTVDIYKIDLNKAHKIKAGVTVIDDKTYATVGYQAGRFEGVVHLDGAKVKGATMLYTLAEW</sequence>
<evidence type="ECO:0000313" key="2">
    <source>
        <dbReference type="EMBL" id="KAB1477227.1"/>
    </source>
</evidence>
<dbReference type="EMBL" id="WBKH01000010">
    <property type="protein sequence ID" value="KAB1477227.1"/>
    <property type="molecule type" value="Genomic_DNA"/>
</dbReference>
<dbReference type="Proteomes" id="UP000434554">
    <property type="component" value="Unassembled WGS sequence"/>
</dbReference>
<keyword evidence="1" id="KW-1133">Transmembrane helix</keyword>
<accession>A0A833C9V9</accession>
<reference evidence="2 3" key="1">
    <citation type="submission" date="2019-09" db="EMBL/GenBank/DDBJ databases">
        <title>Draft genome sequence of 3 type strains from the CCUG.</title>
        <authorList>
            <person name="Pineiro-Iglesias B."/>
            <person name="Tunovic T."/>
            <person name="Unosson C."/>
            <person name="Inganas E."/>
            <person name="Ohlen M."/>
            <person name="Cardew S."/>
            <person name="Jensie-Markopoulos S."/>
            <person name="Salva-Serra F."/>
            <person name="Jaen-Luchoro D."/>
            <person name="Karlsson R."/>
            <person name="Svensson-Stadler L."/>
            <person name="Chun J."/>
            <person name="Moore E."/>
        </authorList>
    </citation>
    <scope>NUCLEOTIDE SEQUENCE [LARGE SCALE GENOMIC DNA]</scope>
    <source>
        <strain evidence="2 3">CCUG 65427</strain>
    </source>
</reference>
<organism evidence="2 3">
    <name type="scientific">Veillonella seminalis</name>
    <dbReference type="NCBI Taxonomy" id="1502943"/>
    <lineage>
        <taxon>Bacteria</taxon>
        <taxon>Bacillati</taxon>
        <taxon>Bacillota</taxon>
        <taxon>Negativicutes</taxon>
        <taxon>Veillonellales</taxon>
        <taxon>Veillonellaceae</taxon>
        <taxon>Veillonella</taxon>
    </lineage>
</organism>
<feature type="transmembrane region" description="Helical" evidence="1">
    <location>
        <begin position="17"/>
        <end position="34"/>
    </location>
</feature>
<dbReference type="AlphaFoldDB" id="A0A833C9V9"/>
<name>A0A833C9V9_9FIRM</name>
<protein>
    <submittedName>
        <fullName evidence="2">Uncharacterized protein</fullName>
    </submittedName>
</protein>
<gene>
    <name evidence="2" type="ORF">F8R14_09540</name>
</gene>
<comment type="caution">
    <text evidence="2">The sequence shown here is derived from an EMBL/GenBank/DDBJ whole genome shotgun (WGS) entry which is preliminary data.</text>
</comment>
<evidence type="ECO:0000313" key="3">
    <source>
        <dbReference type="Proteomes" id="UP000434554"/>
    </source>
</evidence>